<dbReference type="Proteomes" id="UP000248132">
    <property type="component" value="Unassembled WGS sequence"/>
</dbReference>
<protein>
    <submittedName>
        <fullName evidence="1">Uncharacterized protein</fullName>
    </submittedName>
</protein>
<comment type="caution">
    <text evidence="1">The sequence shown here is derived from an EMBL/GenBank/DDBJ whole genome shotgun (WGS) entry which is preliminary data.</text>
</comment>
<dbReference type="EMBL" id="QKMR01000028">
    <property type="protein sequence ID" value="PYG84915.1"/>
    <property type="molecule type" value="Genomic_DNA"/>
</dbReference>
<dbReference type="AlphaFoldDB" id="A0A318XI26"/>
<reference evidence="1 2" key="1">
    <citation type="submission" date="2018-06" db="EMBL/GenBank/DDBJ databases">
        <title>Genomic Encyclopedia of Type Strains, Phase I: the one thousand microbial genomes (KMG-I) project.</title>
        <authorList>
            <person name="Kyrpides N."/>
        </authorList>
    </citation>
    <scope>NUCLEOTIDE SEQUENCE [LARGE SCALE GENOMIC DNA]</scope>
    <source>
        <strain evidence="1 2">DSM 19573</strain>
    </source>
</reference>
<dbReference type="RefSeq" id="WP_110463403.1">
    <property type="nucleotide sequence ID" value="NZ_QKMR01000028.1"/>
</dbReference>
<dbReference type="OrthoDB" id="666874at2"/>
<accession>A0A318XI26</accession>
<proteinExistence type="predicted"/>
<organism evidence="1 2">
    <name type="scientific">Ruminiclostridium sufflavum DSM 19573</name>
    <dbReference type="NCBI Taxonomy" id="1121337"/>
    <lineage>
        <taxon>Bacteria</taxon>
        <taxon>Bacillati</taxon>
        <taxon>Bacillota</taxon>
        <taxon>Clostridia</taxon>
        <taxon>Eubacteriales</taxon>
        <taxon>Oscillospiraceae</taxon>
        <taxon>Ruminiclostridium</taxon>
    </lineage>
</organism>
<sequence>MASHFSSIGIPLKSQEEFQAYFEKTFNKGEHIKVSKGTYIKWSMDSKVELWGQLNNKNEAIGLNPHFSGTARMRVRISEKVKNPDNTDLDGAFYAMTSPNGEEDGANGYPLVFDVPDIYTYGSIKLPQIANIQLSAFAHEIKGFESEEEYFNAQDSEIKFAVESFIPSGLFHPDGESTVPPEARAIFSGRIIDTEKCINRHTNEEYIWAKVTVMGDEIDVVADPEIIEGKLIKGGILSGSFWLSGRVIGDLVKEKKSFWERLLHK</sequence>
<evidence type="ECO:0000313" key="1">
    <source>
        <dbReference type="EMBL" id="PYG84915.1"/>
    </source>
</evidence>
<evidence type="ECO:0000313" key="2">
    <source>
        <dbReference type="Proteomes" id="UP000248132"/>
    </source>
</evidence>
<name>A0A318XI26_9FIRM</name>
<keyword evidence="2" id="KW-1185">Reference proteome</keyword>
<gene>
    <name evidence="1" type="ORF">LY28_03449</name>
</gene>